<name>A0A6N7Z591_9PSEU</name>
<dbReference type="RefSeq" id="WP_154757905.1">
    <property type="nucleotide sequence ID" value="NZ_WMBA01000025.1"/>
</dbReference>
<accession>A0A6N7Z591</accession>
<sequence>MQCTATVRSTGQQCRKSAIAGAQVCRSHGGAARQVKAAAARNMLEQQARQLWAKTVHAPVNDPLSELAKLAGEVLAWKQLLKDKIGELTTVGYRGMTSEQIKSEVVLYNTAVSQLTTVLTGIAKLNIDSRLAAISEKQAAVVIAALEAGLDAAGIDHSGRFRARQAAARHLELVRSEAS</sequence>
<protein>
    <submittedName>
        <fullName evidence="1">Uncharacterized protein</fullName>
    </submittedName>
</protein>
<reference evidence="1 2" key="1">
    <citation type="submission" date="2019-11" db="EMBL/GenBank/DDBJ databases">
        <title>Draft genome of Amycolatopsis RM579.</title>
        <authorList>
            <person name="Duangmal K."/>
            <person name="Mingma R."/>
        </authorList>
    </citation>
    <scope>NUCLEOTIDE SEQUENCE [LARGE SCALE GENOMIC DNA]</scope>
    <source>
        <strain evidence="1 2">RM579</strain>
    </source>
</reference>
<comment type="caution">
    <text evidence="1">The sequence shown here is derived from an EMBL/GenBank/DDBJ whole genome shotgun (WGS) entry which is preliminary data.</text>
</comment>
<keyword evidence="2" id="KW-1185">Reference proteome</keyword>
<dbReference type="EMBL" id="WMBA01000025">
    <property type="protein sequence ID" value="MTD55704.1"/>
    <property type="molecule type" value="Genomic_DNA"/>
</dbReference>
<dbReference type="AlphaFoldDB" id="A0A6N7Z591"/>
<organism evidence="1 2">
    <name type="scientific">Amycolatopsis pithecellobii</name>
    <dbReference type="NCBI Taxonomy" id="664692"/>
    <lineage>
        <taxon>Bacteria</taxon>
        <taxon>Bacillati</taxon>
        <taxon>Actinomycetota</taxon>
        <taxon>Actinomycetes</taxon>
        <taxon>Pseudonocardiales</taxon>
        <taxon>Pseudonocardiaceae</taxon>
        <taxon>Amycolatopsis</taxon>
    </lineage>
</organism>
<evidence type="ECO:0000313" key="1">
    <source>
        <dbReference type="EMBL" id="MTD55704.1"/>
    </source>
</evidence>
<evidence type="ECO:0000313" key="2">
    <source>
        <dbReference type="Proteomes" id="UP000440096"/>
    </source>
</evidence>
<dbReference type="OrthoDB" id="9803304at2"/>
<dbReference type="Proteomes" id="UP000440096">
    <property type="component" value="Unassembled WGS sequence"/>
</dbReference>
<gene>
    <name evidence="1" type="ORF">GKO32_17230</name>
</gene>
<proteinExistence type="predicted"/>